<feature type="coiled-coil region" evidence="18">
    <location>
        <begin position="60"/>
        <end position="136"/>
    </location>
</feature>
<dbReference type="Pfam" id="PF00204">
    <property type="entry name" value="DNA_gyraseB"/>
    <property type="match status" value="1"/>
</dbReference>
<dbReference type="InterPro" id="IPR003594">
    <property type="entry name" value="HATPase_dom"/>
</dbReference>
<comment type="similarity">
    <text evidence="5">Belongs to the type II topoisomerase GyrB family.</text>
</comment>
<dbReference type="PROSITE" id="PS00177">
    <property type="entry name" value="TOPOISOMERASE_II"/>
    <property type="match status" value="1"/>
</dbReference>
<feature type="region of interest" description="Disordered" evidence="19">
    <location>
        <begin position="1"/>
        <end position="42"/>
    </location>
</feature>
<dbReference type="Gene3D" id="3.30.230.10">
    <property type="match status" value="1"/>
</dbReference>
<keyword evidence="13 18" id="KW-0175">Coiled coil</keyword>
<proteinExistence type="inferred from homology"/>
<keyword evidence="22" id="KW-1185">Reference proteome</keyword>
<comment type="caution">
    <text evidence="21">The sequence shown here is derived from an EMBL/GenBank/DDBJ whole genome shotgun (WGS) entry which is preliminary data.</text>
</comment>
<dbReference type="CDD" id="cd03366">
    <property type="entry name" value="TOPRIM_TopoIIA_GyrB"/>
    <property type="match status" value="1"/>
</dbReference>
<dbReference type="OrthoDB" id="276498at2759"/>
<evidence type="ECO:0000256" key="10">
    <source>
        <dbReference type="ARBA" id="ARBA00022840"/>
    </source>
</evidence>
<evidence type="ECO:0000256" key="18">
    <source>
        <dbReference type="SAM" id="Coils"/>
    </source>
</evidence>
<dbReference type="GO" id="GO:0003918">
    <property type="term" value="F:DNA topoisomerase type II (double strand cut, ATP-hydrolyzing) activity"/>
    <property type="evidence" value="ECO:0007669"/>
    <property type="project" value="UniProtKB-UniRule"/>
</dbReference>
<accession>A0A834LUA3</accession>
<dbReference type="InterPro" id="IPR018522">
    <property type="entry name" value="TopoIIA_CS"/>
</dbReference>
<keyword evidence="10 17" id="KW-0067">ATP-binding</keyword>
<name>A0A834LUA3_RHOSS</name>
<comment type="subcellular location">
    <subcellularLocation>
        <location evidence="3">Cytoplasm</location>
        <location evidence="3">Cytoskeleton</location>
    </subcellularLocation>
</comment>
<dbReference type="GO" id="GO:0006265">
    <property type="term" value="P:DNA topological change"/>
    <property type="evidence" value="ECO:0007669"/>
    <property type="project" value="UniProtKB-UniRule"/>
</dbReference>
<evidence type="ECO:0000256" key="14">
    <source>
        <dbReference type="ARBA" id="ARBA00023125"/>
    </source>
</evidence>
<dbReference type="Pfam" id="PF00986">
    <property type="entry name" value="DNA_gyraseB_C"/>
    <property type="match status" value="1"/>
</dbReference>
<dbReference type="SUPFAM" id="SSF54211">
    <property type="entry name" value="Ribosomal protein S5 domain 2-like"/>
    <property type="match status" value="1"/>
</dbReference>
<dbReference type="PROSITE" id="PS50880">
    <property type="entry name" value="TOPRIM"/>
    <property type="match status" value="1"/>
</dbReference>
<evidence type="ECO:0000256" key="19">
    <source>
        <dbReference type="SAM" id="MobiDB-lite"/>
    </source>
</evidence>
<dbReference type="GO" id="GO:0005874">
    <property type="term" value="C:microtubule"/>
    <property type="evidence" value="ECO:0007669"/>
    <property type="project" value="UniProtKB-KW"/>
</dbReference>
<dbReference type="InterPro" id="IPR034160">
    <property type="entry name" value="TOPRIM_GyrB"/>
</dbReference>
<dbReference type="GO" id="GO:0005524">
    <property type="term" value="F:ATP binding"/>
    <property type="evidence" value="ECO:0007669"/>
    <property type="project" value="UniProtKB-UniRule"/>
</dbReference>
<keyword evidence="9 17" id="KW-0547">Nucleotide-binding</keyword>
<dbReference type="InterPro" id="IPR009768">
    <property type="entry name" value="MAP70"/>
</dbReference>
<comment type="catalytic activity">
    <reaction evidence="1 17">
        <text>ATP-dependent breakage, passage and rejoining of double-stranded DNA.</text>
        <dbReference type="EC" id="5.6.2.2"/>
    </reaction>
</comment>
<dbReference type="InterPro" id="IPR001241">
    <property type="entry name" value="Topo_IIA"/>
</dbReference>
<evidence type="ECO:0000313" key="21">
    <source>
        <dbReference type="EMBL" id="KAF7148334.1"/>
    </source>
</evidence>
<keyword evidence="8" id="KW-0479">Metal-binding</keyword>
<dbReference type="PANTHER" id="PTHR45866:SF1">
    <property type="entry name" value="DNA GYRASE SUBUNIT B, MITOCHONDRIAL"/>
    <property type="match status" value="1"/>
</dbReference>
<dbReference type="Proteomes" id="UP000626092">
    <property type="component" value="Unassembled WGS sequence"/>
</dbReference>
<dbReference type="Pfam" id="PF01751">
    <property type="entry name" value="Toprim"/>
    <property type="match status" value="1"/>
</dbReference>
<keyword evidence="12 17" id="KW-0799">Topoisomerase</keyword>
<keyword evidence="15" id="KW-0206">Cytoskeleton</keyword>
<keyword evidence="7" id="KW-0493">Microtubule</keyword>
<keyword evidence="11" id="KW-0460">Magnesium</keyword>
<gene>
    <name evidence="21" type="ORF">RHSIM_Rhsim03G0038900</name>
</gene>
<reference evidence="21" key="1">
    <citation type="submission" date="2019-11" db="EMBL/GenBank/DDBJ databases">
        <authorList>
            <person name="Liu Y."/>
            <person name="Hou J."/>
            <person name="Li T.-Q."/>
            <person name="Guan C.-H."/>
            <person name="Wu X."/>
            <person name="Wu H.-Z."/>
            <person name="Ling F."/>
            <person name="Zhang R."/>
            <person name="Shi X.-G."/>
            <person name="Ren J.-P."/>
            <person name="Chen E.-F."/>
            <person name="Sun J.-M."/>
        </authorList>
    </citation>
    <scope>NUCLEOTIDE SEQUENCE</scope>
    <source>
        <strain evidence="21">Adult_tree_wgs_1</strain>
        <tissue evidence="21">Leaves</tissue>
    </source>
</reference>
<feature type="domain" description="Toprim" evidence="20">
    <location>
        <begin position="1143"/>
        <end position="1250"/>
    </location>
</feature>
<evidence type="ECO:0000256" key="6">
    <source>
        <dbReference type="ARBA" id="ARBA00022490"/>
    </source>
</evidence>
<comment type="similarity">
    <text evidence="17">Belongs to the type II topoisomerase family.</text>
</comment>
<dbReference type="InterPro" id="IPR006171">
    <property type="entry name" value="TOPRIM_dom"/>
</dbReference>
<comment type="similarity">
    <text evidence="4">Belongs to the MAP70 family.</text>
</comment>
<dbReference type="Pfam" id="PF07058">
    <property type="entry name" value="MAP70"/>
    <property type="match status" value="1"/>
</dbReference>
<dbReference type="Gene3D" id="3.40.50.670">
    <property type="match status" value="1"/>
</dbReference>
<dbReference type="FunFam" id="3.30.230.10:FF:000005">
    <property type="entry name" value="DNA gyrase subunit B"/>
    <property type="match status" value="1"/>
</dbReference>
<evidence type="ECO:0000259" key="20">
    <source>
        <dbReference type="PROSITE" id="PS50880"/>
    </source>
</evidence>
<dbReference type="InterPro" id="IPR020568">
    <property type="entry name" value="Ribosomal_Su5_D2-typ_SF"/>
</dbReference>
<dbReference type="SMART" id="SM00433">
    <property type="entry name" value="TOP2c"/>
    <property type="match status" value="1"/>
</dbReference>
<keyword evidence="14 17" id="KW-0238">DNA-binding</keyword>
<comment type="function">
    <text evidence="17">Control of topological states of DNA by transient breakage and subsequent rejoining of DNA strands. Topoisomerase II makes double-strand breaks.</text>
</comment>
<evidence type="ECO:0000256" key="1">
    <source>
        <dbReference type="ARBA" id="ARBA00000185"/>
    </source>
</evidence>
<sequence length="1362" mass="152190">MANTRVGSNGEAEPVKPTALTKSASFKSRRKPASSASRAGSEVDDFINLLHGSDPVRVELSRLENDVRDKDRELGDALAEIKALKYSERLKEKAVEELSEELKKVDEKLKATEDNLESKNLELKKINEEKKAALAAQFAAEATLRRVHAAQKDDEMPPIEAIIAPLEAELKLARLEVAKLLDDNRALDRLTKSKEAALLEAEKTVQMALAKAALVDDLLNKNQELMKQIEICQEENRILDKMNRQKVAEVEKLTQTVRELEEAVLAGGAAANAVRDYQRKVQEMNEEKRILDRELARAKISANRVAVVVANEWKDANDKVMPVKQWLEERRFFQACYHSNSLSVGEMQQLRDKLAIAERTAKAEAQLKDKYQLRFKVLEEKLKASPNGFSRTPKEERSIHNGHLRRQSLGGVENLSRATSNGFLSKKTNSQCGSFQSIKASALLQHATISSGSFDGGSRSVDRDKLVTNPTEKYDGLPDAGDQIHNKMIKPHEENGFSIDKTKTEQDDCVSGMLYDMIQKEVLTLRKVCREKDQSLKDKDDAIEMLAKKVETLNKAMEVEAKKMRREVAAMEKEVVSMRIPKEQDRKVGRLSGTRGAVNGVLSHSSRSSFPSTRVSSHLLTRNGVSPMASMSSGIATEASHESMSSTYGSEQIQVLEGLDPVRKRPGMYIGSTGPRGLHHLVYEILDNAIDEAQAGFASKIDVVLHADNSVSITDNGRGYFMGGCLATYALSALLALAWDRFYERFDSMHNRAFLLMMTYCLKIPTDLHPATKKSSLETVLTLMETIFLINQAAQQIYDNQLVQVLHAGGKFGGSSSGYRVSGGLHGVGLSVVNALSEALEITVWRNGKEYQQKYARGKPISTLMCHELADESKDHQGTLIRFWPDKEVFTTGIQFDYNTIAGRIRELAFLNPELTIVLKKEDADPEKSQYNEYCYAGGLVEYVRWLNTDKASHSLIQKPLHDVVGFRKEADGITIDMALQWCSDAYSDTMLGYANSIRTVDGGTHIDAVKASLTRTLNNLGKKMKIFKEKDVSLSGEHVREGLTCIISVKVQNPEFEGQTKTRLGNPEVRRVVDQSIQEFLTEYLELHPDVLDSILSKSLNALKAALAAKRARELVRQKGVLKSSSLPGKLADCSATNPEESEIFIVEGDSAGGSTKQGRDRRFQAVLPLRGKILNIERRDEAAMYKNQELQNLILALGLGVKGEDFKKDALRYHKIIILTDADVDGAHIRTLLLTFFFRYQRALFDEGCIYVGVPPLYKVERGKQAHYCYDEAELKQLQSSFPPNASYNIQRFKGLGEMMPLQLWETTLDPERRLLKQLIVEDAAEANVVFSSLMGARVDVRKQLIQDSANMINVEQLDI</sequence>
<comment type="cofactor">
    <cofactor evidence="2">
        <name>Mg(2+)</name>
        <dbReference type="ChEBI" id="CHEBI:18420"/>
    </cofactor>
</comment>
<evidence type="ECO:0000256" key="3">
    <source>
        <dbReference type="ARBA" id="ARBA00004245"/>
    </source>
</evidence>
<dbReference type="FunFam" id="3.40.50.670:FF:000002">
    <property type="entry name" value="DNA gyrase subunit B"/>
    <property type="match status" value="1"/>
</dbReference>
<dbReference type="InterPro" id="IPR002288">
    <property type="entry name" value="DNA_gyrase_B_C"/>
</dbReference>
<evidence type="ECO:0000256" key="16">
    <source>
        <dbReference type="ARBA" id="ARBA00023235"/>
    </source>
</evidence>
<dbReference type="GO" id="GO:0007010">
    <property type="term" value="P:cytoskeleton organization"/>
    <property type="evidence" value="ECO:0007669"/>
    <property type="project" value="InterPro"/>
</dbReference>
<dbReference type="SUPFAM" id="SSF55874">
    <property type="entry name" value="ATPase domain of HSP90 chaperone/DNA topoisomerase II/histidine kinase"/>
    <property type="match status" value="1"/>
</dbReference>
<dbReference type="SUPFAM" id="SSF56719">
    <property type="entry name" value="Type II DNA topoisomerase"/>
    <property type="match status" value="1"/>
</dbReference>
<comment type="subunit">
    <text evidence="17">Homodimer.</text>
</comment>
<evidence type="ECO:0000256" key="7">
    <source>
        <dbReference type="ARBA" id="ARBA00022701"/>
    </source>
</evidence>
<dbReference type="GO" id="GO:0003677">
    <property type="term" value="F:DNA binding"/>
    <property type="evidence" value="ECO:0007669"/>
    <property type="project" value="UniProtKB-UniRule"/>
</dbReference>
<dbReference type="InterPro" id="IPR000565">
    <property type="entry name" value="Topo_IIA_B"/>
</dbReference>
<feature type="coiled-coil region" evidence="18">
    <location>
        <begin position="536"/>
        <end position="574"/>
    </location>
</feature>
<dbReference type="InterPro" id="IPR013760">
    <property type="entry name" value="Topo_IIA-like_dom_sf"/>
</dbReference>
<evidence type="ECO:0000256" key="17">
    <source>
        <dbReference type="RuleBase" id="RU362094"/>
    </source>
</evidence>
<evidence type="ECO:0000256" key="11">
    <source>
        <dbReference type="ARBA" id="ARBA00022842"/>
    </source>
</evidence>
<dbReference type="Gene3D" id="3.30.565.10">
    <property type="entry name" value="Histidine kinase-like ATPase, C-terminal domain"/>
    <property type="match status" value="2"/>
</dbReference>
<dbReference type="InterPro" id="IPR013759">
    <property type="entry name" value="Topo_IIA_B_C"/>
</dbReference>
<organism evidence="21 22">
    <name type="scientific">Rhododendron simsii</name>
    <name type="common">Sims's rhododendron</name>
    <dbReference type="NCBI Taxonomy" id="118357"/>
    <lineage>
        <taxon>Eukaryota</taxon>
        <taxon>Viridiplantae</taxon>
        <taxon>Streptophyta</taxon>
        <taxon>Embryophyta</taxon>
        <taxon>Tracheophyta</taxon>
        <taxon>Spermatophyta</taxon>
        <taxon>Magnoliopsida</taxon>
        <taxon>eudicotyledons</taxon>
        <taxon>Gunneridae</taxon>
        <taxon>Pentapetalae</taxon>
        <taxon>asterids</taxon>
        <taxon>Ericales</taxon>
        <taxon>Ericaceae</taxon>
        <taxon>Ericoideae</taxon>
        <taxon>Rhodoreae</taxon>
        <taxon>Rhododendron</taxon>
    </lineage>
</organism>
<protein>
    <recommendedName>
        <fullName evidence="17">DNA topoisomerase 2</fullName>
        <ecNumber evidence="17">5.6.2.2</ecNumber>
    </recommendedName>
</protein>
<evidence type="ECO:0000256" key="5">
    <source>
        <dbReference type="ARBA" id="ARBA00010708"/>
    </source>
</evidence>
<dbReference type="EC" id="5.6.2.2" evidence="17"/>
<evidence type="ECO:0000256" key="2">
    <source>
        <dbReference type="ARBA" id="ARBA00001946"/>
    </source>
</evidence>
<dbReference type="InterPro" id="IPR013506">
    <property type="entry name" value="Topo_IIA_bsu_dom2"/>
</dbReference>
<keyword evidence="6" id="KW-0963">Cytoplasm</keyword>
<dbReference type="PRINTS" id="PR00418">
    <property type="entry name" value="TPI2FAMILY"/>
</dbReference>
<feature type="coiled-coil region" evidence="18">
    <location>
        <begin position="215"/>
        <end position="301"/>
    </location>
</feature>
<dbReference type="GO" id="GO:0046872">
    <property type="term" value="F:metal ion binding"/>
    <property type="evidence" value="ECO:0007669"/>
    <property type="project" value="UniProtKB-KW"/>
</dbReference>
<evidence type="ECO:0000256" key="13">
    <source>
        <dbReference type="ARBA" id="ARBA00023054"/>
    </source>
</evidence>
<dbReference type="PANTHER" id="PTHR45866">
    <property type="entry name" value="DNA GYRASE/TOPOISOMERASE SUBUNIT B"/>
    <property type="match status" value="1"/>
</dbReference>
<evidence type="ECO:0000256" key="9">
    <source>
        <dbReference type="ARBA" id="ARBA00022741"/>
    </source>
</evidence>
<dbReference type="InterPro" id="IPR036890">
    <property type="entry name" value="HATPase_C_sf"/>
</dbReference>
<dbReference type="CDD" id="cd16928">
    <property type="entry name" value="HATPase_GyrB-like"/>
    <property type="match status" value="1"/>
</dbReference>
<dbReference type="InterPro" id="IPR014721">
    <property type="entry name" value="Ribsml_uS5_D2-typ_fold_subgr"/>
</dbReference>
<evidence type="ECO:0000313" key="22">
    <source>
        <dbReference type="Proteomes" id="UP000626092"/>
    </source>
</evidence>
<evidence type="ECO:0000256" key="15">
    <source>
        <dbReference type="ARBA" id="ARBA00023212"/>
    </source>
</evidence>
<evidence type="ECO:0000256" key="4">
    <source>
        <dbReference type="ARBA" id="ARBA00008825"/>
    </source>
</evidence>
<dbReference type="GO" id="GO:0008017">
    <property type="term" value="F:microtubule binding"/>
    <property type="evidence" value="ECO:0007669"/>
    <property type="project" value="InterPro"/>
</dbReference>
<dbReference type="PRINTS" id="PR01159">
    <property type="entry name" value="DNAGYRASEB"/>
</dbReference>
<keyword evidence="16 17" id="KW-0413">Isomerase</keyword>
<evidence type="ECO:0000256" key="12">
    <source>
        <dbReference type="ARBA" id="ARBA00023029"/>
    </source>
</evidence>
<dbReference type="CDD" id="cd00822">
    <property type="entry name" value="TopoII_Trans_DNA_gyrase"/>
    <property type="match status" value="1"/>
</dbReference>
<dbReference type="EMBL" id="WJXA01000003">
    <property type="protein sequence ID" value="KAF7148334.1"/>
    <property type="molecule type" value="Genomic_DNA"/>
</dbReference>
<evidence type="ECO:0000256" key="8">
    <source>
        <dbReference type="ARBA" id="ARBA00022723"/>
    </source>
</evidence>
<dbReference type="SMART" id="SM00387">
    <property type="entry name" value="HATPase_c"/>
    <property type="match status" value="1"/>
</dbReference>